<protein>
    <recommendedName>
        <fullName evidence="1">T3SS peptide-binding chaperone domain-containing protein</fullName>
    </recommendedName>
</protein>
<organism evidence="2 3">
    <name type="scientific">Kocuria sediminis</name>
    <dbReference type="NCBI Taxonomy" id="1038857"/>
    <lineage>
        <taxon>Bacteria</taxon>
        <taxon>Bacillati</taxon>
        <taxon>Actinomycetota</taxon>
        <taxon>Actinomycetes</taxon>
        <taxon>Micrococcales</taxon>
        <taxon>Micrococcaceae</taxon>
        <taxon>Kocuria</taxon>
    </lineage>
</organism>
<sequence>MNAPNHFDPPTATAIEAASWTLAAEMTRRHPELTITRYHPGGGQYDCLAIRSERGVHIDLNRVGRIHILSSQGGETLEWRPVEWSTFLASDPRKFIALLEKRVGLPRVNALPPTTPRVLSYRVLAAFARLHALGIPVEISMSTLDTSGMGGGRAKWLADYPTVERLTSDQPFGFWHAKSKDTEFVIEAEPAILHRRNGATVVLPDRYNKDARNFGRLMGFTLSTS</sequence>
<dbReference type="Proteomes" id="UP000436989">
    <property type="component" value="Unassembled WGS sequence"/>
</dbReference>
<reference evidence="2 3" key="1">
    <citation type="submission" date="2019-12" db="EMBL/GenBank/DDBJ databases">
        <authorList>
            <person name="Shi Y."/>
        </authorList>
    </citation>
    <scope>NUCLEOTIDE SEQUENCE [LARGE SCALE GENOMIC DNA]</scope>
    <source>
        <strain evidence="2 3">JCM 17929</strain>
    </source>
</reference>
<evidence type="ECO:0000313" key="3">
    <source>
        <dbReference type="Proteomes" id="UP000436989"/>
    </source>
</evidence>
<dbReference type="Pfam" id="PF22553">
    <property type="entry name" value="TY-Chap2"/>
    <property type="match status" value="1"/>
</dbReference>
<proteinExistence type="predicted"/>
<dbReference type="AlphaFoldDB" id="A0A6N8GKW6"/>
<feature type="domain" description="T3SS peptide-binding chaperone" evidence="1">
    <location>
        <begin position="17"/>
        <end position="222"/>
    </location>
</feature>
<gene>
    <name evidence="2" type="ORF">GMA12_06935</name>
</gene>
<keyword evidence="3" id="KW-1185">Reference proteome</keyword>
<dbReference type="EMBL" id="WOGU01000004">
    <property type="protein sequence ID" value="MUN62877.1"/>
    <property type="molecule type" value="Genomic_DNA"/>
</dbReference>
<name>A0A6N8GKW6_9MICC</name>
<accession>A0A6N8GKW6</accession>
<evidence type="ECO:0000259" key="1">
    <source>
        <dbReference type="Pfam" id="PF22553"/>
    </source>
</evidence>
<dbReference type="RefSeq" id="WP_156268433.1">
    <property type="nucleotide sequence ID" value="NZ_WOGU01000004.1"/>
</dbReference>
<evidence type="ECO:0000313" key="2">
    <source>
        <dbReference type="EMBL" id="MUN62877.1"/>
    </source>
</evidence>
<dbReference type="InterPro" id="IPR054445">
    <property type="entry name" value="T3SS_chaperone_dom"/>
</dbReference>
<comment type="caution">
    <text evidence="2">The sequence shown here is derived from an EMBL/GenBank/DDBJ whole genome shotgun (WGS) entry which is preliminary data.</text>
</comment>